<organism evidence="4 5">
    <name type="scientific">Desulfobotulus mexicanus</name>
    <dbReference type="NCBI Taxonomy" id="2586642"/>
    <lineage>
        <taxon>Bacteria</taxon>
        <taxon>Pseudomonadati</taxon>
        <taxon>Thermodesulfobacteriota</taxon>
        <taxon>Desulfobacteria</taxon>
        <taxon>Desulfobacterales</taxon>
        <taxon>Desulfobacteraceae</taxon>
        <taxon>Desulfobotulus</taxon>
    </lineage>
</organism>
<dbReference type="PROSITE" id="PS50801">
    <property type="entry name" value="STAS"/>
    <property type="match status" value="1"/>
</dbReference>
<dbReference type="Gene3D" id="3.30.750.24">
    <property type="entry name" value="STAS domain"/>
    <property type="match status" value="1"/>
</dbReference>
<feature type="domain" description="STAS" evidence="3">
    <location>
        <begin position="1"/>
        <end position="109"/>
    </location>
</feature>
<evidence type="ECO:0000313" key="4">
    <source>
        <dbReference type="EMBL" id="TYT75362.1"/>
    </source>
</evidence>
<sequence>MEITSKKENNTMIVSVQGRIDAVTAPAYENGMKEFLEKESLFILDFEKLEYISSAGLRVILATAKSLKAKSGKMVMANVTGTVREVFDISGFGAIFTMYDSIEAALAGME</sequence>
<dbReference type="GO" id="GO:0043856">
    <property type="term" value="F:anti-sigma factor antagonist activity"/>
    <property type="evidence" value="ECO:0007669"/>
    <property type="project" value="InterPro"/>
</dbReference>
<evidence type="ECO:0000259" key="3">
    <source>
        <dbReference type="PROSITE" id="PS50801"/>
    </source>
</evidence>
<comment type="similarity">
    <text evidence="1 2">Belongs to the anti-sigma-factor antagonist family.</text>
</comment>
<dbReference type="EMBL" id="VDMB01000004">
    <property type="protein sequence ID" value="TYT75362.1"/>
    <property type="molecule type" value="Genomic_DNA"/>
</dbReference>
<dbReference type="InterPro" id="IPR036513">
    <property type="entry name" value="STAS_dom_sf"/>
</dbReference>
<dbReference type="OrthoDB" id="280847at2"/>
<dbReference type="NCBIfam" id="TIGR00377">
    <property type="entry name" value="ant_ant_sig"/>
    <property type="match status" value="1"/>
</dbReference>
<dbReference type="Pfam" id="PF01740">
    <property type="entry name" value="STAS"/>
    <property type="match status" value="1"/>
</dbReference>
<dbReference type="SUPFAM" id="SSF52091">
    <property type="entry name" value="SpoIIaa-like"/>
    <property type="match status" value="1"/>
</dbReference>
<evidence type="ECO:0000313" key="5">
    <source>
        <dbReference type="Proteomes" id="UP000321899"/>
    </source>
</evidence>
<protein>
    <recommendedName>
        <fullName evidence="2">Anti-sigma factor antagonist</fullName>
    </recommendedName>
</protein>
<comment type="caution">
    <text evidence="4">The sequence shown here is derived from an EMBL/GenBank/DDBJ whole genome shotgun (WGS) entry which is preliminary data.</text>
</comment>
<evidence type="ECO:0000256" key="2">
    <source>
        <dbReference type="RuleBase" id="RU003749"/>
    </source>
</evidence>
<gene>
    <name evidence="4" type="ORF">FIM25_04565</name>
</gene>
<accession>A0A5Q4VGG8</accession>
<reference evidence="4 5" key="1">
    <citation type="submission" date="2019-06" db="EMBL/GenBank/DDBJ databases">
        <title>Desulfobotulus mexicanus sp. nov., a novel sulfate-reducing bacterium isolated from the sediment of an alkaline crater lake in Mexico.</title>
        <authorList>
            <person name="Hirschler-Rea A."/>
        </authorList>
    </citation>
    <scope>NUCLEOTIDE SEQUENCE [LARGE SCALE GENOMIC DNA]</scope>
    <source>
        <strain evidence="4 5">PAR22N</strain>
    </source>
</reference>
<dbReference type="InterPro" id="IPR003658">
    <property type="entry name" value="Anti-sigma_ant"/>
</dbReference>
<keyword evidence="5" id="KW-1185">Reference proteome</keyword>
<dbReference type="InterPro" id="IPR002645">
    <property type="entry name" value="STAS_dom"/>
</dbReference>
<dbReference type="RefSeq" id="WP_139446781.1">
    <property type="nucleotide sequence ID" value="NZ_VDMB01000004.1"/>
</dbReference>
<name>A0A5Q4VGG8_9BACT</name>
<dbReference type="PANTHER" id="PTHR33495:SF14">
    <property type="entry name" value="ANTI-SIGMA FACTOR ANTAGONIST"/>
    <property type="match status" value="1"/>
</dbReference>
<dbReference type="AlphaFoldDB" id="A0A5Q4VGG8"/>
<dbReference type="CDD" id="cd07043">
    <property type="entry name" value="STAS_anti-anti-sigma_factors"/>
    <property type="match status" value="1"/>
</dbReference>
<evidence type="ECO:0000256" key="1">
    <source>
        <dbReference type="ARBA" id="ARBA00009013"/>
    </source>
</evidence>
<proteinExistence type="inferred from homology"/>
<dbReference type="Proteomes" id="UP000321899">
    <property type="component" value="Unassembled WGS sequence"/>
</dbReference>
<dbReference type="PANTHER" id="PTHR33495">
    <property type="entry name" value="ANTI-SIGMA FACTOR ANTAGONIST TM_1081-RELATED-RELATED"/>
    <property type="match status" value="1"/>
</dbReference>